<reference evidence="1" key="1">
    <citation type="submission" date="2023-04" db="EMBL/GenBank/DDBJ databases">
        <title>A chromosome-level genome assembly of the parasitoid wasp Eretmocerus hayati.</title>
        <authorList>
            <person name="Zhong Y."/>
            <person name="Liu S."/>
            <person name="Liu Y."/>
        </authorList>
    </citation>
    <scope>NUCLEOTIDE SEQUENCE</scope>
    <source>
        <strain evidence="1">ZJU_SS_LIU_2023</strain>
    </source>
</reference>
<dbReference type="EMBL" id="CM056743">
    <property type="protein sequence ID" value="KAJ8670447.1"/>
    <property type="molecule type" value="Genomic_DNA"/>
</dbReference>
<comment type="caution">
    <text evidence="1">The sequence shown here is derived from an EMBL/GenBank/DDBJ whole genome shotgun (WGS) entry which is preliminary data.</text>
</comment>
<organism evidence="1 2">
    <name type="scientific">Eretmocerus hayati</name>
    <dbReference type="NCBI Taxonomy" id="131215"/>
    <lineage>
        <taxon>Eukaryota</taxon>
        <taxon>Metazoa</taxon>
        <taxon>Ecdysozoa</taxon>
        <taxon>Arthropoda</taxon>
        <taxon>Hexapoda</taxon>
        <taxon>Insecta</taxon>
        <taxon>Pterygota</taxon>
        <taxon>Neoptera</taxon>
        <taxon>Endopterygota</taxon>
        <taxon>Hymenoptera</taxon>
        <taxon>Apocrita</taxon>
        <taxon>Proctotrupomorpha</taxon>
        <taxon>Chalcidoidea</taxon>
        <taxon>Aphelinidae</taxon>
        <taxon>Aphelininae</taxon>
        <taxon>Eretmocerus</taxon>
    </lineage>
</organism>
<name>A0ACC2NH62_9HYME</name>
<gene>
    <name evidence="1" type="ORF">QAD02_001706</name>
</gene>
<proteinExistence type="predicted"/>
<feature type="non-terminal residue" evidence="1">
    <location>
        <position position="172"/>
    </location>
</feature>
<sequence length="172" mass="19263">MASSFPTISDPNLSAEWQKVCAMLLNFEQSSGDFAKLIHECPIAQISTDDLSSRAGECEAGPSTHVEPEGQNPIWIKIWRLMIMLQEIKNRLLDALLAIESTTESFSRFSLEVRFSCGPIESRTLNLEKMKQLFINIRNLERMYSDLLVETVATTRLETSESSAGPSFSADI</sequence>
<keyword evidence="2" id="KW-1185">Reference proteome</keyword>
<evidence type="ECO:0000313" key="1">
    <source>
        <dbReference type="EMBL" id="KAJ8670447.1"/>
    </source>
</evidence>
<dbReference type="Proteomes" id="UP001239111">
    <property type="component" value="Chromosome 3"/>
</dbReference>
<evidence type="ECO:0000313" key="2">
    <source>
        <dbReference type="Proteomes" id="UP001239111"/>
    </source>
</evidence>
<accession>A0ACC2NH62</accession>
<protein>
    <submittedName>
        <fullName evidence="1">Uncharacterized protein</fullName>
    </submittedName>
</protein>